<dbReference type="EMBL" id="QREH01000001">
    <property type="protein sequence ID" value="REE03639.1"/>
    <property type="molecule type" value="Genomic_DNA"/>
</dbReference>
<dbReference type="GO" id="GO:0005829">
    <property type="term" value="C:cytosol"/>
    <property type="evidence" value="ECO:0007669"/>
    <property type="project" value="TreeGrafter"/>
</dbReference>
<dbReference type="PANTHER" id="PTHR30543:SF21">
    <property type="entry name" value="NAD(P)H-DEPENDENT FMN REDUCTASE LOT6"/>
    <property type="match status" value="1"/>
</dbReference>
<dbReference type="SUPFAM" id="SSF52218">
    <property type="entry name" value="Flavoproteins"/>
    <property type="match status" value="1"/>
</dbReference>
<organism evidence="2 3">
    <name type="scientific">Citricoccus muralis</name>
    <dbReference type="NCBI Taxonomy" id="169134"/>
    <lineage>
        <taxon>Bacteria</taxon>
        <taxon>Bacillati</taxon>
        <taxon>Actinomycetota</taxon>
        <taxon>Actinomycetes</taxon>
        <taxon>Micrococcales</taxon>
        <taxon>Micrococcaceae</taxon>
        <taxon>Citricoccus</taxon>
    </lineage>
</organism>
<dbReference type="Proteomes" id="UP000256727">
    <property type="component" value="Unassembled WGS sequence"/>
</dbReference>
<evidence type="ECO:0000259" key="1">
    <source>
        <dbReference type="Pfam" id="PF03358"/>
    </source>
</evidence>
<dbReference type="OrthoDB" id="9812295at2"/>
<protein>
    <submittedName>
        <fullName evidence="2">Chromate reductase</fullName>
    </submittedName>
</protein>
<dbReference type="Gene3D" id="3.40.50.360">
    <property type="match status" value="1"/>
</dbReference>
<dbReference type="AlphaFoldDB" id="A0A3D9LB85"/>
<name>A0A3D9LB85_9MICC</name>
<evidence type="ECO:0000313" key="2">
    <source>
        <dbReference type="EMBL" id="REE03639.1"/>
    </source>
</evidence>
<dbReference type="GO" id="GO:0010181">
    <property type="term" value="F:FMN binding"/>
    <property type="evidence" value="ECO:0007669"/>
    <property type="project" value="TreeGrafter"/>
</dbReference>
<comment type="caution">
    <text evidence="2">The sequence shown here is derived from an EMBL/GenBank/DDBJ whole genome shotgun (WGS) entry which is preliminary data.</text>
</comment>
<keyword evidence="3" id="KW-1185">Reference proteome</keyword>
<dbReference type="PANTHER" id="PTHR30543">
    <property type="entry name" value="CHROMATE REDUCTASE"/>
    <property type="match status" value="1"/>
</dbReference>
<evidence type="ECO:0000313" key="3">
    <source>
        <dbReference type="Proteomes" id="UP000256727"/>
    </source>
</evidence>
<dbReference type="InterPro" id="IPR005025">
    <property type="entry name" value="FMN_Rdtase-like_dom"/>
</dbReference>
<feature type="domain" description="NADPH-dependent FMN reductase-like" evidence="1">
    <location>
        <begin position="1"/>
        <end position="143"/>
    </location>
</feature>
<gene>
    <name evidence="2" type="ORF">C8E99_1452</name>
</gene>
<dbReference type="GO" id="GO:0016491">
    <property type="term" value="F:oxidoreductase activity"/>
    <property type="evidence" value="ECO:0007669"/>
    <property type="project" value="InterPro"/>
</dbReference>
<dbReference type="Pfam" id="PF03358">
    <property type="entry name" value="FMN_red"/>
    <property type="match status" value="1"/>
</dbReference>
<sequence>MRIGYIVGSLAQNSINRRLAKALSALAPEGVEFFELPISELPLYNSDFDADYPAAALDFKESVSSADGVLFLTPEYSRSLPAALKNAIEWGARPWGQAVWGGVPAAVIGTSPGGTGTAMAQQHLRNILSHLDMKTMGQPETFIQSREGALAETGEVQDATLLPVLQGFVDALVAHVEANARVAV</sequence>
<dbReference type="InterPro" id="IPR029039">
    <property type="entry name" value="Flavoprotein-like_sf"/>
</dbReference>
<accession>A0A3D9LB85</accession>
<dbReference type="RefSeq" id="WP_115931719.1">
    <property type="nucleotide sequence ID" value="NZ_QREH01000001.1"/>
</dbReference>
<dbReference type="InterPro" id="IPR050712">
    <property type="entry name" value="NAD(P)H-dep_reductase"/>
</dbReference>
<proteinExistence type="predicted"/>
<reference evidence="2 3" key="1">
    <citation type="submission" date="2018-07" db="EMBL/GenBank/DDBJ databases">
        <title>Sequencing the genomes of 1000 actinobacteria strains.</title>
        <authorList>
            <person name="Klenk H.-P."/>
        </authorList>
    </citation>
    <scope>NUCLEOTIDE SEQUENCE [LARGE SCALE GENOMIC DNA]</scope>
    <source>
        <strain evidence="2 3">DSM 14442</strain>
    </source>
</reference>